<feature type="region of interest" description="Disordered" evidence="1">
    <location>
        <begin position="216"/>
        <end position="248"/>
    </location>
</feature>
<dbReference type="Proteomes" id="UP000002640">
    <property type="component" value="Unassembled WGS sequence"/>
</dbReference>
<accession>G4ZWY6</accession>
<dbReference type="GeneID" id="20651781"/>
<dbReference type="STRING" id="1094619.G4ZWY6"/>
<proteinExistence type="predicted"/>
<evidence type="ECO:0000313" key="2">
    <source>
        <dbReference type="EMBL" id="EGZ11757.1"/>
    </source>
</evidence>
<feature type="region of interest" description="Disordered" evidence="1">
    <location>
        <begin position="51"/>
        <end position="70"/>
    </location>
</feature>
<feature type="non-terminal residue" evidence="2">
    <location>
        <position position="269"/>
    </location>
</feature>
<reference evidence="2 3" key="1">
    <citation type="journal article" date="2006" name="Science">
        <title>Phytophthora genome sequences uncover evolutionary origins and mechanisms of pathogenesis.</title>
        <authorList>
            <person name="Tyler B.M."/>
            <person name="Tripathy S."/>
            <person name="Zhang X."/>
            <person name="Dehal P."/>
            <person name="Jiang R.H."/>
            <person name="Aerts A."/>
            <person name="Arredondo F.D."/>
            <person name="Baxter L."/>
            <person name="Bensasson D."/>
            <person name="Beynon J.L."/>
            <person name="Chapman J."/>
            <person name="Damasceno C.M."/>
            <person name="Dorrance A.E."/>
            <person name="Dou D."/>
            <person name="Dickerman A.W."/>
            <person name="Dubchak I.L."/>
            <person name="Garbelotto M."/>
            <person name="Gijzen M."/>
            <person name="Gordon S.G."/>
            <person name="Govers F."/>
            <person name="Grunwald N.J."/>
            <person name="Huang W."/>
            <person name="Ivors K.L."/>
            <person name="Jones R.W."/>
            <person name="Kamoun S."/>
            <person name="Krampis K."/>
            <person name="Lamour K.H."/>
            <person name="Lee M.K."/>
            <person name="McDonald W.H."/>
            <person name="Medina M."/>
            <person name="Meijer H.J."/>
            <person name="Nordberg E.K."/>
            <person name="Maclean D.J."/>
            <person name="Ospina-Giraldo M.D."/>
            <person name="Morris P.F."/>
            <person name="Phuntumart V."/>
            <person name="Putnam N.H."/>
            <person name="Rash S."/>
            <person name="Rose J.K."/>
            <person name="Sakihama Y."/>
            <person name="Salamov A.A."/>
            <person name="Savidor A."/>
            <person name="Scheuring C.F."/>
            <person name="Smith B.M."/>
            <person name="Sobral B.W."/>
            <person name="Terry A."/>
            <person name="Torto-Alalibo T.A."/>
            <person name="Win J."/>
            <person name="Xu Z."/>
            <person name="Zhang H."/>
            <person name="Grigoriev I.V."/>
            <person name="Rokhsar D.S."/>
            <person name="Boore J.L."/>
        </authorList>
    </citation>
    <scope>NUCLEOTIDE SEQUENCE [LARGE SCALE GENOMIC DNA]</scope>
    <source>
        <strain evidence="2 3">P6497</strain>
    </source>
</reference>
<feature type="non-terminal residue" evidence="2">
    <location>
        <position position="1"/>
    </location>
</feature>
<evidence type="ECO:0000313" key="3">
    <source>
        <dbReference type="Proteomes" id="UP000002640"/>
    </source>
</evidence>
<gene>
    <name evidence="2" type="ORF">PHYSODRAFT_413315</name>
</gene>
<evidence type="ECO:0000256" key="1">
    <source>
        <dbReference type="SAM" id="MobiDB-lite"/>
    </source>
</evidence>
<dbReference type="EMBL" id="JH159157">
    <property type="protein sequence ID" value="EGZ11757.1"/>
    <property type="molecule type" value="Genomic_DNA"/>
</dbReference>
<dbReference type="Pfam" id="PF14223">
    <property type="entry name" value="Retrotran_gag_2"/>
    <property type="match status" value="1"/>
</dbReference>
<dbReference type="AlphaFoldDB" id="G4ZWY6"/>
<dbReference type="RefSeq" id="XP_009532090.1">
    <property type="nucleotide sequence ID" value="XM_009533795.1"/>
</dbReference>
<protein>
    <submittedName>
        <fullName evidence="2">Uncharacterized protein</fullName>
    </submittedName>
</protein>
<dbReference type="InParanoid" id="G4ZWY6"/>
<sequence length="269" mass="30500">LDTRSDVGNGKPKAGLKVNTKGVPVNWNGEHWDFYKALMMSLFEEEDLENIATGKAKPPDPTRRRTGSRTRQATIKRLILGSVSLALAQRVMRKASGTEMWKTLEEMFEAPTNKTLFVHQQRQLVHQVRSTRAKRDDDMNLHLGKLYDIRDRLATMKYTVHDVDMVDAMLKSLPRHVKYQRLTEMVTLTPGSSYSVDDVRDLILVAASQLKEESYEFSGGRVENNGGRAGGGGKHKSKQRQQQPDGIESKLECFQSNQKGHLKKYCPEL</sequence>
<organism evidence="2 3">
    <name type="scientific">Phytophthora sojae (strain P6497)</name>
    <name type="common">Soybean stem and root rot agent</name>
    <name type="synonym">Phytophthora megasperma f. sp. glycines</name>
    <dbReference type="NCBI Taxonomy" id="1094619"/>
    <lineage>
        <taxon>Eukaryota</taxon>
        <taxon>Sar</taxon>
        <taxon>Stramenopiles</taxon>
        <taxon>Oomycota</taxon>
        <taxon>Peronosporomycetes</taxon>
        <taxon>Peronosporales</taxon>
        <taxon>Peronosporaceae</taxon>
        <taxon>Phytophthora</taxon>
    </lineage>
</organism>
<dbReference type="KEGG" id="psoj:PHYSODRAFT_413315"/>
<keyword evidence="3" id="KW-1185">Reference proteome</keyword>
<name>G4ZWY6_PHYSP</name>